<evidence type="ECO:0000259" key="7">
    <source>
        <dbReference type="PROSITE" id="PS50195"/>
    </source>
</evidence>
<evidence type="ECO:0000256" key="5">
    <source>
        <dbReference type="ARBA" id="ARBA00023121"/>
    </source>
</evidence>
<dbReference type="SUPFAM" id="SSF64268">
    <property type="entry name" value="PX domain"/>
    <property type="match status" value="1"/>
</dbReference>
<dbReference type="SMART" id="SM00312">
    <property type="entry name" value="PX"/>
    <property type="match status" value="1"/>
</dbReference>
<organism evidence="8">
    <name type="scientific">Rhipicephalus zambeziensis</name>
    <dbReference type="NCBI Taxonomy" id="60191"/>
    <lineage>
        <taxon>Eukaryota</taxon>
        <taxon>Metazoa</taxon>
        <taxon>Ecdysozoa</taxon>
        <taxon>Arthropoda</taxon>
        <taxon>Chelicerata</taxon>
        <taxon>Arachnida</taxon>
        <taxon>Acari</taxon>
        <taxon>Parasitiformes</taxon>
        <taxon>Ixodida</taxon>
        <taxon>Ixodoidea</taxon>
        <taxon>Ixodidae</taxon>
        <taxon>Rhipicephalinae</taxon>
        <taxon>Rhipicephalus</taxon>
        <taxon>Rhipicephalus</taxon>
    </lineage>
</organism>
<keyword evidence="3" id="KW-0967">Endosome</keyword>
<dbReference type="Gene3D" id="1.25.40.10">
    <property type="entry name" value="Tetratricopeptide repeat domain"/>
    <property type="match status" value="1"/>
</dbReference>
<dbReference type="InterPro" id="IPR036871">
    <property type="entry name" value="PX_dom_sf"/>
</dbReference>
<reference evidence="8" key="1">
    <citation type="journal article" date="2017" name="Parasit. Vectors">
        <title>Sialotranscriptomics of Rhipicephalus zambeziensis reveals intricate expression profiles of secretory proteins and suggests tight temporal transcriptional regulation during blood-feeding.</title>
        <authorList>
            <person name="de Castro M.H."/>
            <person name="de Klerk D."/>
            <person name="Pienaar R."/>
            <person name="Rees D.J.G."/>
            <person name="Mans B.J."/>
        </authorList>
    </citation>
    <scope>NUCLEOTIDE SEQUENCE</scope>
    <source>
        <tissue evidence="8">Salivary glands</tissue>
    </source>
</reference>
<dbReference type="Gene3D" id="3.30.1520.10">
    <property type="entry name" value="Phox-like domain"/>
    <property type="match status" value="1"/>
</dbReference>
<proteinExistence type="predicted"/>
<comment type="subcellular location">
    <subcellularLocation>
        <location evidence="1">Early endosome membrane</location>
        <topology evidence="1">Peripheral membrane protein</topology>
        <orientation evidence="1">Cytoplasmic side</orientation>
    </subcellularLocation>
</comment>
<dbReference type="PROSITE" id="PS50195">
    <property type="entry name" value="PX"/>
    <property type="match status" value="1"/>
</dbReference>
<keyword evidence="6" id="KW-0472">Membrane</keyword>
<dbReference type="GO" id="GO:1901981">
    <property type="term" value="F:phosphatidylinositol phosphate binding"/>
    <property type="evidence" value="ECO:0007669"/>
    <property type="project" value="TreeGrafter"/>
</dbReference>
<protein>
    <submittedName>
        <fullName evidence="8">Sorting nexin-21</fullName>
    </submittedName>
</protein>
<evidence type="ECO:0000256" key="6">
    <source>
        <dbReference type="ARBA" id="ARBA00023136"/>
    </source>
</evidence>
<evidence type="ECO:0000256" key="3">
    <source>
        <dbReference type="ARBA" id="ARBA00022753"/>
    </source>
</evidence>
<dbReference type="GO" id="GO:0031901">
    <property type="term" value="C:early endosome membrane"/>
    <property type="evidence" value="ECO:0007669"/>
    <property type="project" value="UniProtKB-SubCell"/>
</dbReference>
<dbReference type="InterPro" id="IPR039937">
    <property type="entry name" value="SNX20/SNX21"/>
</dbReference>
<evidence type="ECO:0000256" key="4">
    <source>
        <dbReference type="ARBA" id="ARBA00022927"/>
    </source>
</evidence>
<dbReference type="PANTHER" id="PTHR20939:SF11">
    <property type="entry name" value="LD12265P"/>
    <property type="match status" value="1"/>
</dbReference>
<keyword evidence="5" id="KW-0446">Lipid-binding</keyword>
<evidence type="ECO:0000313" key="8">
    <source>
        <dbReference type="EMBL" id="MAA23138.1"/>
    </source>
</evidence>
<evidence type="ECO:0000256" key="2">
    <source>
        <dbReference type="ARBA" id="ARBA00022448"/>
    </source>
</evidence>
<feature type="domain" description="PX" evidence="7">
    <location>
        <begin position="74"/>
        <end position="193"/>
    </location>
</feature>
<name>A0A224YZU2_9ACAR</name>
<evidence type="ECO:0000256" key="1">
    <source>
        <dbReference type="ARBA" id="ARBA00004469"/>
    </source>
</evidence>
<dbReference type="PANTHER" id="PTHR20939">
    <property type="entry name" value="SORTING NEXIN 20, 21"/>
    <property type="match status" value="1"/>
</dbReference>
<dbReference type="GO" id="GO:0015031">
    <property type="term" value="P:protein transport"/>
    <property type="evidence" value="ECO:0007669"/>
    <property type="project" value="UniProtKB-KW"/>
</dbReference>
<dbReference type="AlphaFoldDB" id="A0A224YZU2"/>
<dbReference type="InterPro" id="IPR011990">
    <property type="entry name" value="TPR-like_helical_dom_sf"/>
</dbReference>
<keyword evidence="4" id="KW-0653">Protein transport</keyword>
<dbReference type="SUPFAM" id="SSF48452">
    <property type="entry name" value="TPR-like"/>
    <property type="match status" value="1"/>
</dbReference>
<keyword evidence="2" id="KW-0813">Transport</keyword>
<dbReference type="Pfam" id="PF00787">
    <property type="entry name" value="PX"/>
    <property type="match status" value="1"/>
</dbReference>
<accession>A0A224YZU2</accession>
<dbReference type="EMBL" id="GFPF01011992">
    <property type="protein sequence ID" value="MAA23138.1"/>
    <property type="molecule type" value="Transcribed_RNA"/>
</dbReference>
<dbReference type="InterPro" id="IPR001683">
    <property type="entry name" value="PX_dom"/>
</dbReference>
<sequence length="328" mass="36329">MSSEELNSSLSDDVDELRCSQVVGTLCFSDAADDDTGECFVSSSSRTIRSWSKTSQPNTLMASAGDPPSRVGPQQVVFEIVSAKTVVEGRKKFVCYTVLVKKSPGLERLPGVLERRYSDFSALFAGLRRRHPSCVALRDFPFPRKALLGNFTTEVITERSLAFRHLLSRVHASPELRRSPEFAEFTWRREVCRAHRLMTAGQFEDASVLLENAYSVQEKVLGDGDPDTFTTLAVLTACLNAVDNVAEAQKYAELALSKRLPGSSASNPSDLEVPLLVLAIRLWWAVGKEKRELEERLRQVKDTGVNVDALPTLLELVLKKDSATLYSS</sequence>